<dbReference type="InterPro" id="IPR050445">
    <property type="entry name" value="Bact_polysacc_biosynth/exp"/>
</dbReference>
<evidence type="ECO:0000256" key="8">
    <source>
        <dbReference type="ARBA" id="ARBA00023137"/>
    </source>
</evidence>
<dbReference type="InterPro" id="IPR027417">
    <property type="entry name" value="P-loop_NTPase"/>
</dbReference>
<evidence type="ECO:0000256" key="3">
    <source>
        <dbReference type="ARBA" id="ARBA00011903"/>
    </source>
</evidence>
<reference evidence="14" key="1">
    <citation type="submission" date="2017-05" db="EMBL/GenBank/DDBJ databases">
        <authorList>
            <person name="Sharma S."/>
            <person name="Sidhu C."/>
            <person name="Pinnaka A.K."/>
        </authorList>
    </citation>
    <scope>NUCLEOTIDE SEQUENCE [LARGE SCALE GENOMIC DNA]</scope>
    <source>
        <strain evidence="14">AK93</strain>
    </source>
</reference>
<dbReference type="NCBIfam" id="TIGR01007">
    <property type="entry name" value="eps_fam"/>
    <property type="match status" value="1"/>
</dbReference>
<dbReference type="GO" id="GO:0042802">
    <property type="term" value="F:identical protein binding"/>
    <property type="evidence" value="ECO:0007669"/>
    <property type="project" value="UniProtKB-ARBA"/>
</dbReference>
<evidence type="ECO:0000256" key="6">
    <source>
        <dbReference type="ARBA" id="ARBA00022777"/>
    </source>
</evidence>
<dbReference type="GO" id="GO:0005886">
    <property type="term" value="C:plasma membrane"/>
    <property type="evidence" value="ECO:0007669"/>
    <property type="project" value="UniProtKB-ARBA"/>
</dbReference>
<sequence>MLNQVVEVEQRLAEMDLERSQLRMSYASQHPNIIALDEQMERLRERRREFDSRIRELPQSQQELLRLRREAEVNSALYTAMLNNAQELRVVRAGMVGNVRVVDEAITGHRPVRPNRSLTLAVSVVLGGLLGVFTVFLRNMLRRVVVSPDELEKAFDLSCYAVIPESETFHRQERRAQKGKGAPPILVRDMPEDLASESLRGLRTGLHFALMNRNGRCVALTSPNPSAGKSFLSLNLAYLLAEAGKRTIVVDADLRRGHIHKTLDVTRAPGLSDVIAGKASLDEAIRPVGDSKLHFLPTGEIPPNPSELLMSERLDEVLRSLEESYDLVILDTAPVLAATDGVLVAARAAAVFLAIRAGTTSLAEVRQAVRAIYRDSVPISGFILNRLQQGSARYSNGGYYHYQYSYNA</sequence>
<dbReference type="InterPro" id="IPR005702">
    <property type="entry name" value="Wzc-like_C"/>
</dbReference>
<feature type="domain" description="AAA" evidence="11">
    <location>
        <begin position="227"/>
        <end position="363"/>
    </location>
</feature>
<dbReference type="GO" id="GO:0004715">
    <property type="term" value="F:non-membrane spanning protein tyrosine kinase activity"/>
    <property type="evidence" value="ECO:0007669"/>
    <property type="project" value="UniProtKB-EC"/>
</dbReference>
<evidence type="ECO:0000313" key="13">
    <source>
        <dbReference type="EMBL" id="RFA33470.1"/>
    </source>
</evidence>
<evidence type="ECO:0000256" key="7">
    <source>
        <dbReference type="ARBA" id="ARBA00022840"/>
    </source>
</evidence>
<keyword evidence="5" id="KW-0547">Nucleotide-binding</keyword>
<dbReference type="PANTHER" id="PTHR32309:SF13">
    <property type="entry name" value="FERRIC ENTEROBACTIN TRANSPORT PROTEIN FEPE"/>
    <property type="match status" value="1"/>
</dbReference>
<feature type="domain" description="Tyrosine-protein kinase G-rich" evidence="12">
    <location>
        <begin position="60"/>
        <end position="140"/>
    </location>
</feature>
<dbReference type="EMBL" id="NFZW01000021">
    <property type="protein sequence ID" value="RFA33470.1"/>
    <property type="molecule type" value="Genomic_DNA"/>
</dbReference>
<dbReference type="InterPro" id="IPR025669">
    <property type="entry name" value="AAA_dom"/>
</dbReference>
<dbReference type="InterPro" id="IPR032807">
    <property type="entry name" value="GNVR"/>
</dbReference>
<dbReference type="AlphaFoldDB" id="A0A3E0WKI3"/>
<keyword evidence="4" id="KW-0808">Transferase</keyword>
<dbReference type="PANTHER" id="PTHR32309">
    <property type="entry name" value="TYROSINE-PROTEIN KINASE"/>
    <property type="match status" value="1"/>
</dbReference>
<keyword evidence="10" id="KW-0472">Membrane</keyword>
<comment type="similarity">
    <text evidence="2">Belongs to the etk/wzc family.</text>
</comment>
<keyword evidence="14" id="KW-1185">Reference proteome</keyword>
<evidence type="ECO:0000256" key="5">
    <source>
        <dbReference type="ARBA" id="ARBA00022741"/>
    </source>
</evidence>
<dbReference type="EC" id="2.7.10.2" evidence="3"/>
<keyword evidence="10" id="KW-1133">Transmembrane helix</keyword>
<dbReference type="SUPFAM" id="SSF52540">
    <property type="entry name" value="P-loop containing nucleoside triphosphate hydrolases"/>
    <property type="match status" value="1"/>
</dbReference>
<protein>
    <recommendedName>
        <fullName evidence="3">non-specific protein-tyrosine kinase</fullName>
        <ecNumber evidence="3">2.7.10.2</ecNumber>
    </recommendedName>
</protein>
<comment type="catalytic activity">
    <reaction evidence="9">
        <text>L-tyrosyl-[protein] + ATP = O-phospho-L-tyrosyl-[protein] + ADP + H(+)</text>
        <dbReference type="Rhea" id="RHEA:10596"/>
        <dbReference type="Rhea" id="RHEA-COMP:10136"/>
        <dbReference type="Rhea" id="RHEA-COMP:20101"/>
        <dbReference type="ChEBI" id="CHEBI:15378"/>
        <dbReference type="ChEBI" id="CHEBI:30616"/>
        <dbReference type="ChEBI" id="CHEBI:46858"/>
        <dbReference type="ChEBI" id="CHEBI:61978"/>
        <dbReference type="ChEBI" id="CHEBI:456216"/>
        <dbReference type="EC" id="2.7.10.2"/>
    </reaction>
</comment>
<feature type="transmembrane region" description="Helical" evidence="10">
    <location>
        <begin position="118"/>
        <end position="137"/>
    </location>
</feature>
<dbReference type="FunFam" id="3.40.50.300:FF:000527">
    <property type="entry name" value="Tyrosine-protein kinase etk"/>
    <property type="match status" value="1"/>
</dbReference>
<dbReference type="Pfam" id="PF13614">
    <property type="entry name" value="AAA_31"/>
    <property type="match status" value="1"/>
</dbReference>
<evidence type="ECO:0000313" key="14">
    <source>
        <dbReference type="Proteomes" id="UP000256763"/>
    </source>
</evidence>
<keyword evidence="8" id="KW-0829">Tyrosine-protein kinase</keyword>
<gene>
    <name evidence="13" type="ORF">CAL65_17615</name>
</gene>
<dbReference type="GO" id="GO:0005524">
    <property type="term" value="F:ATP binding"/>
    <property type="evidence" value="ECO:0007669"/>
    <property type="project" value="UniProtKB-KW"/>
</dbReference>
<proteinExistence type="inferred from homology"/>
<evidence type="ECO:0000259" key="11">
    <source>
        <dbReference type="Pfam" id="PF13614"/>
    </source>
</evidence>
<evidence type="ECO:0000259" key="12">
    <source>
        <dbReference type="Pfam" id="PF13807"/>
    </source>
</evidence>
<evidence type="ECO:0000256" key="9">
    <source>
        <dbReference type="ARBA" id="ARBA00051245"/>
    </source>
</evidence>
<comment type="caution">
    <text evidence="13">The sequence shown here is derived from an EMBL/GenBank/DDBJ whole genome shotgun (WGS) entry which is preliminary data.</text>
</comment>
<dbReference type="Proteomes" id="UP000256763">
    <property type="component" value="Unassembled WGS sequence"/>
</dbReference>
<keyword evidence="10" id="KW-0812">Transmembrane</keyword>
<organism evidence="13 14">
    <name type="scientific">Alkalilimnicola ehrlichii</name>
    <dbReference type="NCBI Taxonomy" id="351052"/>
    <lineage>
        <taxon>Bacteria</taxon>
        <taxon>Pseudomonadati</taxon>
        <taxon>Pseudomonadota</taxon>
        <taxon>Gammaproteobacteria</taxon>
        <taxon>Chromatiales</taxon>
        <taxon>Ectothiorhodospiraceae</taxon>
        <taxon>Alkalilimnicola</taxon>
    </lineage>
</organism>
<keyword evidence="7" id="KW-0067">ATP-binding</keyword>
<keyword evidence="6" id="KW-0418">Kinase</keyword>
<evidence type="ECO:0000256" key="10">
    <source>
        <dbReference type="SAM" id="Phobius"/>
    </source>
</evidence>
<name>A0A3E0WKI3_9GAMM</name>
<evidence type="ECO:0000256" key="1">
    <source>
        <dbReference type="ARBA" id="ARBA00007316"/>
    </source>
</evidence>
<dbReference type="Gene3D" id="3.40.50.300">
    <property type="entry name" value="P-loop containing nucleotide triphosphate hydrolases"/>
    <property type="match status" value="1"/>
</dbReference>
<comment type="similarity">
    <text evidence="1">Belongs to the CpsD/CapB family.</text>
</comment>
<dbReference type="Pfam" id="PF13807">
    <property type="entry name" value="GNVR"/>
    <property type="match status" value="1"/>
</dbReference>
<evidence type="ECO:0000256" key="4">
    <source>
        <dbReference type="ARBA" id="ARBA00022679"/>
    </source>
</evidence>
<dbReference type="CDD" id="cd05387">
    <property type="entry name" value="BY-kinase"/>
    <property type="match status" value="1"/>
</dbReference>
<accession>A0A3E0WKI3</accession>
<evidence type="ECO:0000256" key="2">
    <source>
        <dbReference type="ARBA" id="ARBA00008883"/>
    </source>
</evidence>